<dbReference type="Proteomes" id="UP000276215">
    <property type="component" value="Unassembled WGS sequence"/>
</dbReference>
<dbReference type="AlphaFoldDB" id="A0A3N4JGG6"/>
<dbReference type="SUPFAM" id="SSF57756">
    <property type="entry name" value="Retrovirus zinc finger-like domains"/>
    <property type="match status" value="1"/>
</dbReference>
<evidence type="ECO:0000256" key="1">
    <source>
        <dbReference type="PROSITE-ProRule" id="PRU00047"/>
    </source>
</evidence>
<keyword evidence="1" id="KW-0862">Zinc</keyword>
<gene>
    <name evidence="3" type="ORF">L873DRAFT_1129653</name>
</gene>
<dbReference type="Pfam" id="PF22936">
    <property type="entry name" value="Pol_BBD"/>
    <property type="match status" value="1"/>
</dbReference>
<dbReference type="GO" id="GO:0003676">
    <property type="term" value="F:nucleic acid binding"/>
    <property type="evidence" value="ECO:0007669"/>
    <property type="project" value="InterPro"/>
</dbReference>
<organism evidence="3 4">
    <name type="scientific">Choiromyces venosus 120613-1</name>
    <dbReference type="NCBI Taxonomy" id="1336337"/>
    <lineage>
        <taxon>Eukaryota</taxon>
        <taxon>Fungi</taxon>
        <taxon>Dikarya</taxon>
        <taxon>Ascomycota</taxon>
        <taxon>Pezizomycotina</taxon>
        <taxon>Pezizomycetes</taxon>
        <taxon>Pezizales</taxon>
        <taxon>Tuberaceae</taxon>
        <taxon>Choiromyces</taxon>
    </lineage>
</organism>
<accession>A0A3N4JGG6</accession>
<keyword evidence="4" id="KW-1185">Reference proteome</keyword>
<feature type="domain" description="CCHC-type" evidence="2">
    <location>
        <begin position="92"/>
        <end position="105"/>
    </location>
</feature>
<dbReference type="OrthoDB" id="439192at2759"/>
<dbReference type="InterPro" id="IPR001878">
    <property type="entry name" value="Znf_CCHC"/>
</dbReference>
<dbReference type="Pfam" id="PF14223">
    <property type="entry name" value="Retrotran_gag_2"/>
    <property type="match status" value="1"/>
</dbReference>
<dbReference type="PROSITE" id="PS50158">
    <property type="entry name" value="ZF_CCHC"/>
    <property type="match status" value="1"/>
</dbReference>
<dbReference type="EMBL" id="ML120405">
    <property type="protein sequence ID" value="RPA97366.1"/>
    <property type="molecule type" value="Genomic_DNA"/>
</dbReference>
<protein>
    <recommendedName>
        <fullName evidence="2">CCHC-type domain-containing protein</fullName>
    </recommendedName>
</protein>
<keyword evidence="1" id="KW-0863">Zinc-finger</keyword>
<dbReference type="InterPro" id="IPR054722">
    <property type="entry name" value="PolX-like_BBD"/>
</dbReference>
<proteinExistence type="predicted"/>
<evidence type="ECO:0000259" key="2">
    <source>
        <dbReference type="PROSITE" id="PS50158"/>
    </source>
</evidence>
<dbReference type="InterPro" id="IPR036875">
    <property type="entry name" value="Znf_CCHC_sf"/>
</dbReference>
<name>A0A3N4JGG6_9PEZI</name>
<evidence type="ECO:0000313" key="3">
    <source>
        <dbReference type="EMBL" id="RPA97366.1"/>
    </source>
</evidence>
<sequence length="202" mass="22657">MWQKLKDKFDTLNSHASQLNVCQNFNQIQAQPGQTIEDYLAYLLRFQKTLGGSESAIMDETFKSHLLSILPKEYDNYVDIPMGLQSLPTGLCWHCGRGGHNHRDCSTQRHRLEAQRSDRGGRGNHQFAEVAHAPIISHALIVTCSHPGNPGSCYTSWLVDSGASQYMSPNRSDFLTLEPLTVQIKVYLSDDTWIPAVVQGKI</sequence>
<dbReference type="GO" id="GO:0008270">
    <property type="term" value="F:zinc ion binding"/>
    <property type="evidence" value="ECO:0007669"/>
    <property type="project" value="UniProtKB-KW"/>
</dbReference>
<keyword evidence="1" id="KW-0479">Metal-binding</keyword>
<evidence type="ECO:0000313" key="4">
    <source>
        <dbReference type="Proteomes" id="UP000276215"/>
    </source>
</evidence>
<reference evidence="3 4" key="1">
    <citation type="journal article" date="2018" name="Nat. Ecol. Evol.">
        <title>Pezizomycetes genomes reveal the molecular basis of ectomycorrhizal truffle lifestyle.</title>
        <authorList>
            <person name="Murat C."/>
            <person name="Payen T."/>
            <person name="Noel B."/>
            <person name="Kuo A."/>
            <person name="Morin E."/>
            <person name="Chen J."/>
            <person name="Kohler A."/>
            <person name="Krizsan K."/>
            <person name="Balestrini R."/>
            <person name="Da Silva C."/>
            <person name="Montanini B."/>
            <person name="Hainaut M."/>
            <person name="Levati E."/>
            <person name="Barry K.W."/>
            <person name="Belfiori B."/>
            <person name="Cichocki N."/>
            <person name="Clum A."/>
            <person name="Dockter R.B."/>
            <person name="Fauchery L."/>
            <person name="Guy J."/>
            <person name="Iotti M."/>
            <person name="Le Tacon F."/>
            <person name="Lindquist E.A."/>
            <person name="Lipzen A."/>
            <person name="Malagnac F."/>
            <person name="Mello A."/>
            <person name="Molinier V."/>
            <person name="Miyauchi S."/>
            <person name="Poulain J."/>
            <person name="Riccioni C."/>
            <person name="Rubini A."/>
            <person name="Sitrit Y."/>
            <person name="Splivallo R."/>
            <person name="Traeger S."/>
            <person name="Wang M."/>
            <person name="Zifcakova L."/>
            <person name="Wipf D."/>
            <person name="Zambonelli A."/>
            <person name="Paolocci F."/>
            <person name="Nowrousian M."/>
            <person name="Ottonello S."/>
            <person name="Baldrian P."/>
            <person name="Spatafora J.W."/>
            <person name="Henrissat B."/>
            <person name="Nagy L.G."/>
            <person name="Aury J.M."/>
            <person name="Wincker P."/>
            <person name="Grigoriev I.V."/>
            <person name="Bonfante P."/>
            <person name="Martin F.M."/>
        </authorList>
    </citation>
    <scope>NUCLEOTIDE SEQUENCE [LARGE SCALE GENOMIC DNA]</scope>
    <source>
        <strain evidence="3 4">120613-1</strain>
    </source>
</reference>